<dbReference type="EnsemblMetazoa" id="GAUT038432-RA">
    <property type="protein sequence ID" value="GAUT038432-PA"/>
    <property type="gene ID" value="GAUT038432"/>
</dbReference>
<keyword evidence="3" id="KW-1185">Reference proteome</keyword>
<proteinExistence type="predicted"/>
<evidence type="ECO:0000313" key="2">
    <source>
        <dbReference type="EnsemblMetazoa" id="GAUT038432-PA"/>
    </source>
</evidence>
<feature type="transmembrane region" description="Helical" evidence="1">
    <location>
        <begin position="77"/>
        <end position="98"/>
    </location>
</feature>
<keyword evidence="1" id="KW-0812">Transmembrane</keyword>
<dbReference type="Proteomes" id="UP000078200">
    <property type="component" value="Unassembled WGS sequence"/>
</dbReference>
<dbReference type="VEuPathDB" id="VectorBase:GAUT038432"/>
<reference evidence="2" key="1">
    <citation type="submission" date="2020-05" db="UniProtKB">
        <authorList>
            <consortium name="EnsemblMetazoa"/>
        </authorList>
    </citation>
    <scope>IDENTIFICATION</scope>
    <source>
        <strain evidence="2">TTRI</strain>
    </source>
</reference>
<organism evidence="2 3">
    <name type="scientific">Glossina austeni</name>
    <name type="common">Savannah tsetse fly</name>
    <dbReference type="NCBI Taxonomy" id="7395"/>
    <lineage>
        <taxon>Eukaryota</taxon>
        <taxon>Metazoa</taxon>
        <taxon>Ecdysozoa</taxon>
        <taxon>Arthropoda</taxon>
        <taxon>Hexapoda</taxon>
        <taxon>Insecta</taxon>
        <taxon>Pterygota</taxon>
        <taxon>Neoptera</taxon>
        <taxon>Endopterygota</taxon>
        <taxon>Diptera</taxon>
        <taxon>Brachycera</taxon>
        <taxon>Muscomorpha</taxon>
        <taxon>Hippoboscoidea</taxon>
        <taxon>Glossinidae</taxon>
        <taxon>Glossina</taxon>
    </lineage>
</organism>
<accession>A0A1A9VIE4</accession>
<evidence type="ECO:0000256" key="1">
    <source>
        <dbReference type="SAM" id="Phobius"/>
    </source>
</evidence>
<protein>
    <submittedName>
        <fullName evidence="2">Uncharacterized protein</fullName>
    </submittedName>
</protein>
<keyword evidence="1" id="KW-0472">Membrane</keyword>
<evidence type="ECO:0000313" key="3">
    <source>
        <dbReference type="Proteomes" id="UP000078200"/>
    </source>
</evidence>
<keyword evidence="1" id="KW-1133">Transmembrane helix</keyword>
<dbReference type="AlphaFoldDB" id="A0A1A9VIE4"/>
<sequence length="112" mass="13018">MSLILYFLFMISLKLFPLLGVFWSSSITLATQFTDAKNKLSTKKKIFTFHTNSQLRNLEALALVDTLRFDDEEVMDLWSIFLFFVICFLLMSCCGYCCTKKRRGAVLSEFIQ</sequence>
<name>A0A1A9VIE4_GLOAU</name>